<gene>
    <name evidence="3" type="ORF">BA70_02140</name>
</gene>
<dbReference type="eggNOG" id="COG0420">
    <property type="taxonomic scope" value="Bacteria"/>
</dbReference>
<dbReference type="InterPro" id="IPR029052">
    <property type="entry name" value="Metallo-depent_PP-like"/>
</dbReference>
<reference evidence="3 4" key="1">
    <citation type="submission" date="2012-09" db="EMBL/GenBank/DDBJ databases">
        <title>Genome Sequence of Bacillus sp. DW5-4.</title>
        <authorList>
            <person name="Lai Q."/>
            <person name="Liu Y."/>
            <person name="Shao Z."/>
        </authorList>
    </citation>
    <scope>NUCLEOTIDE SEQUENCE [LARGE SCALE GENOMIC DNA]</scope>
    <source>
        <strain evidence="3 4">DW5-4</strain>
    </source>
</reference>
<accession>A0A081LAS6</accession>
<dbReference type="PANTHER" id="PTHR30337">
    <property type="entry name" value="COMPONENT OF ATP-DEPENDENT DSDNA EXONUCLEASE"/>
    <property type="match status" value="1"/>
</dbReference>
<dbReference type="OrthoDB" id="9773856at2"/>
<dbReference type="InterPro" id="IPR041796">
    <property type="entry name" value="Mre11_N"/>
</dbReference>
<organism evidence="3 4">
    <name type="scientific">Bacillus zhangzhouensis</name>
    <dbReference type="NCBI Taxonomy" id="1178540"/>
    <lineage>
        <taxon>Bacteria</taxon>
        <taxon>Bacillati</taxon>
        <taxon>Bacillota</taxon>
        <taxon>Bacilli</taxon>
        <taxon>Bacillales</taxon>
        <taxon>Bacillaceae</taxon>
        <taxon>Bacillus</taxon>
    </lineage>
</organism>
<dbReference type="Proteomes" id="UP000028091">
    <property type="component" value="Unassembled WGS sequence"/>
</dbReference>
<evidence type="ECO:0000256" key="1">
    <source>
        <dbReference type="ARBA" id="ARBA00022801"/>
    </source>
</evidence>
<evidence type="ECO:0000259" key="2">
    <source>
        <dbReference type="Pfam" id="PF00149"/>
    </source>
</evidence>
<dbReference type="SUPFAM" id="SSF56300">
    <property type="entry name" value="Metallo-dependent phosphatases"/>
    <property type="match status" value="1"/>
</dbReference>
<dbReference type="InterPro" id="IPR014576">
    <property type="entry name" value="Pesterase_YhaO"/>
</dbReference>
<sequence length="404" mass="46521">MTKLTFIHAADLHLDSPFAGMSNIPSQIFKRLKESTFQSAKNMFDLAIERAVDFVLLSGDLFDESNRSLKAQLFLRHQFLRLQTHGIEVFIIYGNHDHLGGEWTPIEWPENVHVFSSHTPSEQSFYRGDQLVASIYGFSYKERAVYENMTSHYVKTTDAAYHIAMLHGTLAGQEGHDAYAPFQLQQLLSRDLDYWALGHIHKRALLHEDPFIIYPGNIQGRHIKETGEKGCYFVHLSEDSETAEFIGCADVFFETLGIDITETVHMTDLVTLVERNIGELKEQGVPHFVKIELTGDAPDYFERTQLEVLEELMAVLHEQEEDEDVFVWVMSIDCRTNEDIVYPEDSFLKELTSEIAQFEAYEELLSPIKRHPTYRKSGKALTKEDEVDIKEEAQRLLTEQLKQL</sequence>
<proteinExistence type="predicted"/>
<dbReference type="AlphaFoldDB" id="A0A081LAS6"/>
<evidence type="ECO:0000313" key="4">
    <source>
        <dbReference type="Proteomes" id="UP000028091"/>
    </source>
</evidence>
<evidence type="ECO:0000313" key="3">
    <source>
        <dbReference type="EMBL" id="KEP26352.1"/>
    </source>
</evidence>
<dbReference type="InterPro" id="IPR004843">
    <property type="entry name" value="Calcineurin-like_PHP"/>
</dbReference>
<dbReference type="CDD" id="cd00840">
    <property type="entry name" value="MPP_Mre11_N"/>
    <property type="match status" value="1"/>
</dbReference>
<dbReference type="EMBL" id="JOTP01000010">
    <property type="protein sequence ID" value="KEP26352.1"/>
    <property type="molecule type" value="Genomic_DNA"/>
</dbReference>
<keyword evidence="4" id="KW-1185">Reference proteome</keyword>
<dbReference type="PANTHER" id="PTHR30337:SF7">
    <property type="entry name" value="PHOSPHOESTERASE"/>
    <property type="match status" value="1"/>
</dbReference>
<feature type="domain" description="Calcineurin-like phosphoesterase" evidence="2">
    <location>
        <begin position="5"/>
        <end position="202"/>
    </location>
</feature>
<dbReference type="GO" id="GO:0016787">
    <property type="term" value="F:hydrolase activity"/>
    <property type="evidence" value="ECO:0007669"/>
    <property type="project" value="UniProtKB-KW"/>
</dbReference>
<keyword evidence="1" id="KW-0378">Hydrolase</keyword>
<dbReference type="PIRSF" id="PIRSF033091">
    <property type="entry name" value="Pesterase_YhaO"/>
    <property type="match status" value="1"/>
</dbReference>
<protein>
    <submittedName>
        <fullName evidence="3">Metallophosphoesterase</fullName>
    </submittedName>
</protein>
<comment type="caution">
    <text evidence="3">The sequence shown here is derived from an EMBL/GenBank/DDBJ whole genome shotgun (WGS) entry which is preliminary data.</text>
</comment>
<dbReference type="InterPro" id="IPR050535">
    <property type="entry name" value="DNA_Repair-Maintenance_Comp"/>
</dbReference>
<dbReference type="RefSeq" id="WP_034321508.1">
    <property type="nucleotide sequence ID" value="NZ_JBCMYH010000022.1"/>
</dbReference>
<dbReference type="Gene3D" id="3.60.21.10">
    <property type="match status" value="1"/>
</dbReference>
<name>A0A081LAS6_9BACI</name>
<dbReference type="Pfam" id="PF00149">
    <property type="entry name" value="Metallophos"/>
    <property type="match status" value="1"/>
</dbReference>